<dbReference type="EMBL" id="JAMRXG010000001">
    <property type="protein sequence ID" value="MCM6771979.1"/>
    <property type="molecule type" value="Genomic_DNA"/>
</dbReference>
<evidence type="ECO:0000256" key="8">
    <source>
        <dbReference type="SAM" id="MobiDB-lite"/>
    </source>
</evidence>
<dbReference type="Pfam" id="PF00246">
    <property type="entry name" value="Peptidase_M14"/>
    <property type="match status" value="1"/>
</dbReference>
<evidence type="ECO:0000259" key="9">
    <source>
        <dbReference type="PROSITE" id="PS52035"/>
    </source>
</evidence>
<sequence length="447" mass="47626">MVAHAADDSPYYWDVPVPSQAQVDIIARAGIEMVPAGPGKVTIAADEATARALQEQGLAPTKKAPVYKSAPHELRAPEAGKTYYGGYHTSPELLGHARDVATKYPGIARLHDIGKTWLAENGRGGYTMSVLCLTGVDPAQHRTDREKAAAKRTVKPAGCDLAPTKRKPRFLLTAQIHARELATGELAWRWMDYLAAGYGTDRTVTSVLDTTEVWIVPVTNPDGVDVVASGGNRPKMQRKNLNNSQTPASCSVVDSSGNGPGVDLNRNFPARWGGDSRNPCAQTFQGPRAGSEPETQAVKQLYEKLFTNQRPAGGGDVPDTATGIVIDLHSYGNYGIVPTGATPKNLTQLKALTRKIVPSGFVVGTDRETVGYSTTGTTIDQAHGALGLAAITIEIGPNNSSSCGGFMPRYSCVDSTFWPQLKKSFVTAAQLAGAPYKQTQTQPQPVS</sequence>
<evidence type="ECO:0000256" key="2">
    <source>
        <dbReference type="ARBA" id="ARBA00005988"/>
    </source>
</evidence>
<keyword evidence="5" id="KW-0862">Zinc</keyword>
<evidence type="ECO:0000313" key="11">
    <source>
        <dbReference type="Proteomes" id="UP001139157"/>
    </source>
</evidence>
<dbReference type="Gene3D" id="3.40.630.10">
    <property type="entry name" value="Zn peptidases"/>
    <property type="match status" value="1"/>
</dbReference>
<dbReference type="GO" id="GO:0008270">
    <property type="term" value="F:zinc ion binding"/>
    <property type="evidence" value="ECO:0007669"/>
    <property type="project" value="InterPro"/>
</dbReference>
<dbReference type="PANTHER" id="PTHR11705:SF143">
    <property type="entry name" value="SLL0236 PROTEIN"/>
    <property type="match status" value="1"/>
</dbReference>
<evidence type="ECO:0000256" key="1">
    <source>
        <dbReference type="ARBA" id="ARBA00001947"/>
    </source>
</evidence>
<comment type="cofactor">
    <cofactor evidence="1">
        <name>Zn(2+)</name>
        <dbReference type="ChEBI" id="CHEBI:29105"/>
    </cofactor>
</comment>
<evidence type="ECO:0000256" key="6">
    <source>
        <dbReference type="ARBA" id="ARBA00023049"/>
    </source>
</evidence>
<accession>A0A9X2E181</accession>
<protein>
    <recommendedName>
        <fullName evidence="9">Peptidase M14 domain-containing protein</fullName>
    </recommendedName>
</protein>
<feature type="domain" description="Peptidase M14" evidence="9">
    <location>
        <begin position="86"/>
        <end position="447"/>
    </location>
</feature>
<dbReference type="PROSITE" id="PS52035">
    <property type="entry name" value="PEPTIDASE_M14"/>
    <property type="match status" value="1"/>
</dbReference>
<dbReference type="SMART" id="SM00631">
    <property type="entry name" value="Zn_pept"/>
    <property type="match status" value="1"/>
</dbReference>
<evidence type="ECO:0000256" key="7">
    <source>
        <dbReference type="PROSITE-ProRule" id="PRU01379"/>
    </source>
</evidence>
<dbReference type="GO" id="GO:0004181">
    <property type="term" value="F:metallocarboxypeptidase activity"/>
    <property type="evidence" value="ECO:0007669"/>
    <property type="project" value="InterPro"/>
</dbReference>
<dbReference type="AlphaFoldDB" id="A0A9X2E181"/>
<dbReference type="Proteomes" id="UP001139157">
    <property type="component" value="Unassembled WGS sequence"/>
</dbReference>
<proteinExistence type="inferred from homology"/>
<reference evidence="10" key="1">
    <citation type="submission" date="2022-06" db="EMBL/GenBank/DDBJ databases">
        <title>Novel species in genus nocardia.</title>
        <authorList>
            <person name="Li F."/>
        </authorList>
    </citation>
    <scope>NUCLEOTIDE SEQUENCE</scope>
    <source>
        <strain evidence="10">CDC141</strain>
    </source>
</reference>
<dbReference type="InterPro" id="IPR000834">
    <property type="entry name" value="Peptidase_M14"/>
</dbReference>
<evidence type="ECO:0000256" key="3">
    <source>
        <dbReference type="ARBA" id="ARBA00022670"/>
    </source>
</evidence>
<organism evidence="10 11">
    <name type="scientific">Nocardia pulmonis</name>
    <dbReference type="NCBI Taxonomy" id="2951408"/>
    <lineage>
        <taxon>Bacteria</taxon>
        <taxon>Bacillati</taxon>
        <taxon>Actinomycetota</taxon>
        <taxon>Actinomycetes</taxon>
        <taxon>Mycobacteriales</taxon>
        <taxon>Nocardiaceae</taxon>
        <taxon>Nocardia</taxon>
    </lineage>
</organism>
<dbReference type="GO" id="GO:0005615">
    <property type="term" value="C:extracellular space"/>
    <property type="evidence" value="ECO:0007669"/>
    <property type="project" value="TreeGrafter"/>
</dbReference>
<name>A0A9X2E181_9NOCA</name>
<dbReference type="RefSeq" id="WP_251908860.1">
    <property type="nucleotide sequence ID" value="NZ_JAMRXG010000001.1"/>
</dbReference>
<comment type="similarity">
    <text evidence="2 7">Belongs to the peptidase M14 family.</text>
</comment>
<keyword evidence="3" id="KW-0645">Protease</keyword>
<keyword evidence="6" id="KW-0482">Metalloprotease</keyword>
<feature type="region of interest" description="Disordered" evidence="8">
    <location>
        <begin position="240"/>
        <end position="260"/>
    </location>
</feature>
<dbReference type="SUPFAM" id="SSF53187">
    <property type="entry name" value="Zn-dependent exopeptidases"/>
    <property type="match status" value="1"/>
</dbReference>
<keyword evidence="11" id="KW-1185">Reference proteome</keyword>
<evidence type="ECO:0000256" key="4">
    <source>
        <dbReference type="ARBA" id="ARBA00022801"/>
    </source>
</evidence>
<dbReference type="GO" id="GO:0006508">
    <property type="term" value="P:proteolysis"/>
    <property type="evidence" value="ECO:0007669"/>
    <property type="project" value="UniProtKB-KW"/>
</dbReference>
<gene>
    <name evidence="10" type="ORF">NDR86_00660</name>
</gene>
<keyword evidence="4" id="KW-0378">Hydrolase</keyword>
<evidence type="ECO:0000256" key="5">
    <source>
        <dbReference type="ARBA" id="ARBA00022833"/>
    </source>
</evidence>
<comment type="caution">
    <text evidence="10">The sequence shown here is derived from an EMBL/GenBank/DDBJ whole genome shotgun (WGS) entry which is preliminary data.</text>
</comment>
<feature type="compositionally biased region" description="Polar residues" evidence="8">
    <location>
        <begin position="240"/>
        <end position="257"/>
    </location>
</feature>
<dbReference type="PANTHER" id="PTHR11705">
    <property type="entry name" value="PROTEASE FAMILY M14 CARBOXYPEPTIDASE A,B"/>
    <property type="match status" value="1"/>
</dbReference>
<evidence type="ECO:0000313" key="10">
    <source>
        <dbReference type="EMBL" id="MCM6771979.1"/>
    </source>
</evidence>
<feature type="active site" description="Proton donor/acceptor" evidence="7">
    <location>
        <position position="394"/>
    </location>
</feature>